<keyword evidence="3" id="KW-1185">Reference proteome</keyword>
<sequence length="157" mass="16831">MAPEKHLVFLSPQTRHSQHPNLEDTLASHFPISQASSLSSTRNNPRAAHASHSTRSSSSPRSVTMVRCNKCGKDETEYAVLVDTLVACTSQGCVRGYKKCNSCTYLNGYMVKCCASSDCAGTGKRECVSCSGTGTKIVKIACSGKHRKRTPPPGGYS</sequence>
<evidence type="ECO:0000313" key="3">
    <source>
        <dbReference type="Proteomes" id="UP000007322"/>
    </source>
</evidence>
<organism evidence="2 3">
    <name type="scientific">Thermothelomyces thermophilus (strain ATCC 42464 / BCRC 31852 / DSM 1799)</name>
    <name type="common">Sporotrichum thermophile</name>
    <dbReference type="NCBI Taxonomy" id="573729"/>
    <lineage>
        <taxon>Eukaryota</taxon>
        <taxon>Fungi</taxon>
        <taxon>Dikarya</taxon>
        <taxon>Ascomycota</taxon>
        <taxon>Pezizomycotina</taxon>
        <taxon>Sordariomycetes</taxon>
        <taxon>Sordariomycetidae</taxon>
        <taxon>Sordariales</taxon>
        <taxon>Chaetomiaceae</taxon>
        <taxon>Thermothelomyces</taxon>
    </lineage>
</organism>
<accession>G2QPL2</accession>
<dbReference type="RefSeq" id="XP_003666770.1">
    <property type="nucleotide sequence ID" value="XM_003666722.1"/>
</dbReference>
<protein>
    <submittedName>
        <fullName evidence="2">Uncharacterized protein</fullName>
    </submittedName>
</protein>
<dbReference type="VEuPathDB" id="FungiDB:MYCTH_2130688"/>
<dbReference type="EMBL" id="CP003008">
    <property type="protein sequence ID" value="AEO61525.1"/>
    <property type="molecule type" value="Genomic_DNA"/>
</dbReference>
<evidence type="ECO:0000256" key="1">
    <source>
        <dbReference type="SAM" id="MobiDB-lite"/>
    </source>
</evidence>
<dbReference type="InParanoid" id="G2QPL2"/>
<dbReference type="KEGG" id="mtm:MYCTH_2130688"/>
<feature type="region of interest" description="Disordered" evidence="1">
    <location>
        <begin position="1"/>
        <end position="20"/>
    </location>
</feature>
<proteinExistence type="predicted"/>
<dbReference type="AlphaFoldDB" id="G2QPL2"/>
<dbReference type="GeneID" id="11506977"/>
<name>G2QPL2_THET4</name>
<feature type="compositionally biased region" description="Low complexity" evidence="1">
    <location>
        <begin position="45"/>
        <end position="61"/>
    </location>
</feature>
<gene>
    <name evidence="2" type="ORF">MYCTH_2130688</name>
</gene>
<reference evidence="2 3" key="1">
    <citation type="journal article" date="2011" name="Nat. Biotechnol.">
        <title>Comparative genomic analysis of the thermophilic biomass-degrading fungi Myceliophthora thermophila and Thielavia terrestris.</title>
        <authorList>
            <person name="Berka R.M."/>
            <person name="Grigoriev I.V."/>
            <person name="Otillar R."/>
            <person name="Salamov A."/>
            <person name="Grimwood J."/>
            <person name="Reid I."/>
            <person name="Ishmael N."/>
            <person name="John T."/>
            <person name="Darmond C."/>
            <person name="Moisan M.-C."/>
            <person name="Henrissat B."/>
            <person name="Coutinho P.M."/>
            <person name="Lombard V."/>
            <person name="Natvig D.O."/>
            <person name="Lindquist E."/>
            <person name="Schmutz J."/>
            <person name="Lucas S."/>
            <person name="Harris P."/>
            <person name="Powlowski J."/>
            <person name="Bellemare A."/>
            <person name="Taylor D."/>
            <person name="Butler G."/>
            <person name="de Vries R.P."/>
            <person name="Allijn I.E."/>
            <person name="van den Brink J."/>
            <person name="Ushinsky S."/>
            <person name="Storms R."/>
            <person name="Powell A.J."/>
            <person name="Paulsen I.T."/>
            <person name="Elbourne L.D.H."/>
            <person name="Baker S.E."/>
            <person name="Magnuson J."/>
            <person name="LaBoissiere S."/>
            <person name="Clutterbuck A.J."/>
            <person name="Martinez D."/>
            <person name="Wogulis M."/>
            <person name="de Leon A.L."/>
            <person name="Rey M.W."/>
            <person name="Tsang A."/>
        </authorList>
    </citation>
    <scope>NUCLEOTIDE SEQUENCE [LARGE SCALE GENOMIC DNA]</scope>
    <source>
        <strain evidence="3">ATCC 42464 / BCRC 31852 / DSM 1799</strain>
    </source>
</reference>
<evidence type="ECO:0000313" key="2">
    <source>
        <dbReference type="EMBL" id="AEO61525.1"/>
    </source>
</evidence>
<feature type="region of interest" description="Disordered" evidence="1">
    <location>
        <begin position="34"/>
        <end position="61"/>
    </location>
</feature>
<dbReference type="Proteomes" id="UP000007322">
    <property type="component" value="Chromosome 7"/>
</dbReference>
<dbReference type="HOGENOM" id="CLU_1679175_0_0_1"/>
<feature type="compositionally biased region" description="Polar residues" evidence="1">
    <location>
        <begin position="34"/>
        <end position="44"/>
    </location>
</feature>